<keyword evidence="1" id="KW-0732">Signal</keyword>
<protein>
    <submittedName>
        <fullName evidence="2">Uncharacterized protein</fullName>
    </submittedName>
</protein>
<feature type="signal peptide" evidence="1">
    <location>
        <begin position="1"/>
        <end position="21"/>
    </location>
</feature>
<accession>A0A9P5RS90</accession>
<comment type="caution">
    <text evidence="2">The sequence shown here is derived from an EMBL/GenBank/DDBJ whole genome shotgun (WGS) entry which is preliminary data.</text>
</comment>
<evidence type="ECO:0000256" key="1">
    <source>
        <dbReference type="SAM" id="SignalP"/>
    </source>
</evidence>
<keyword evidence="3" id="KW-1185">Reference proteome</keyword>
<proteinExistence type="predicted"/>
<reference evidence="2" key="1">
    <citation type="journal article" date="2020" name="Fungal Divers.">
        <title>Resolving the Mortierellaceae phylogeny through synthesis of multi-gene phylogenetics and phylogenomics.</title>
        <authorList>
            <person name="Vandepol N."/>
            <person name="Liber J."/>
            <person name="Desiro A."/>
            <person name="Na H."/>
            <person name="Kennedy M."/>
            <person name="Barry K."/>
            <person name="Grigoriev I.V."/>
            <person name="Miller A.N."/>
            <person name="O'Donnell K."/>
            <person name="Stajich J.E."/>
            <person name="Bonito G."/>
        </authorList>
    </citation>
    <scope>NUCLEOTIDE SEQUENCE</scope>
    <source>
        <strain evidence="2">NRRL 6426</strain>
    </source>
</reference>
<dbReference type="EMBL" id="JAAAUQ010000976">
    <property type="protein sequence ID" value="KAF9145054.1"/>
    <property type="molecule type" value="Genomic_DNA"/>
</dbReference>
<name>A0A9P5RS90_9FUNG</name>
<gene>
    <name evidence="2" type="ORF">BG015_012014</name>
</gene>
<feature type="chain" id="PRO_5040402667" evidence="1">
    <location>
        <begin position="22"/>
        <end position="154"/>
    </location>
</feature>
<evidence type="ECO:0000313" key="2">
    <source>
        <dbReference type="EMBL" id="KAF9145054.1"/>
    </source>
</evidence>
<dbReference type="OrthoDB" id="2435852at2759"/>
<dbReference type="AlphaFoldDB" id="A0A9P5RS90"/>
<organism evidence="2 3">
    <name type="scientific">Linnemannia schmuckeri</name>
    <dbReference type="NCBI Taxonomy" id="64567"/>
    <lineage>
        <taxon>Eukaryota</taxon>
        <taxon>Fungi</taxon>
        <taxon>Fungi incertae sedis</taxon>
        <taxon>Mucoromycota</taxon>
        <taxon>Mortierellomycotina</taxon>
        <taxon>Mortierellomycetes</taxon>
        <taxon>Mortierellales</taxon>
        <taxon>Mortierellaceae</taxon>
        <taxon>Linnemannia</taxon>
    </lineage>
</organism>
<dbReference type="Proteomes" id="UP000748756">
    <property type="component" value="Unassembled WGS sequence"/>
</dbReference>
<sequence length="154" mass="17288">MKYLVPLALLATVLFSSTVNADLELCSGHSSKYYDYEDDKFSFPEGQNSLNRICLEIMGEFKTEMPITGSEVTFYAKKDKIEKEWSVALGGALKDARVGPIPMGDSEKITVCSFLPGEFQYTKNTDIKYRVKITRPGERNPDTVICLQGELKLL</sequence>
<evidence type="ECO:0000313" key="3">
    <source>
        <dbReference type="Proteomes" id="UP000748756"/>
    </source>
</evidence>